<organism evidence="15 16">
    <name type="scientific">Aliarcobacter cryaerophilus</name>
    <dbReference type="NCBI Taxonomy" id="28198"/>
    <lineage>
        <taxon>Bacteria</taxon>
        <taxon>Pseudomonadati</taxon>
        <taxon>Campylobacterota</taxon>
        <taxon>Epsilonproteobacteria</taxon>
        <taxon>Campylobacterales</taxon>
        <taxon>Arcobacteraceae</taxon>
        <taxon>Aliarcobacter</taxon>
    </lineage>
</organism>
<feature type="signal peptide" evidence="12">
    <location>
        <begin position="1"/>
        <end position="20"/>
    </location>
</feature>
<evidence type="ECO:0000256" key="2">
    <source>
        <dbReference type="ARBA" id="ARBA00022448"/>
    </source>
</evidence>
<keyword evidence="5 12" id="KW-0732">Signal</keyword>
<dbReference type="InterPro" id="IPR036942">
    <property type="entry name" value="Beta-barrel_TonB_sf"/>
</dbReference>
<feature type="chain" id="PRO_5028863253" evidence="12">
    <location>
        <begin position="21"/>
        <end position="658"/>
    </location>
</feature>
<reference evidence="15 16" key="1">
    <citation type="journal article" date="2020" name="Front. Microbiol.">
        <title>Genomic Analysis and Antimicrobial Resistance of Aliarcobacter cryaerophilus Strains From German Water Poultry.</title>
        <authorList>
            <person name="Muller E."/>
            <person name="Hotzel H."/>
            <person name="Ahlers C."/>
            <person name="Hanel I."/>
            <person name="Tomaso H."/>
            <person name="Abdel-Glil M.Y."/>
        </authorList>
    </citation>
    <scope>NUCLEOTIDE SEQUENCE [LARGE SCALE GENOMIC DNA]</scope>
    <source>
        <strain evidence="15 16">16CS1285-4</strain>
    </source>
</reference>
<evidence type="ECO:0000259" key="13">
    <source>
        <dbReference type="Pfam" id="PF00593"/>
    </source>
</evidence>
<dbReference type="Proteomes" id="UP000515842">
    <property type="component" value="Chromosome"/>
</dbReference>
<keyword evidence="2 10" id="KW-0813">Transport</keyword>
<evidence type="ECO:0000256" key="6">
    <source>
        <dbReference type="ARBA" id="ARBA00023077"/>
    </source>
</evidence>
<dbReference type="AlphaFoldDB" id="A0A7G9LNI4"/>
<gene>
    <name evidence="15" type="ORF">HOO34_00080</name>
</gene>
<comment type="similarity">
    <text evidence="10 11">Belongs to the TonB-dependent receptor family.</text>
</comment>
<dbReference type="GO" id="GO:0015344">
    <property type="term" value="F:siderophore uptake transmembrane transporter activity"/>
    <property type="evidence" value="ECO:0007669"/>
    <property type="project" value="TreeGrafter"/>
</dbReference>
<keyword evidence="3 10" id="KW-1134">Transmembrane beta strand</keyword>
<evidence type="ECO:0000256" key="7">
    <source>
        <dbReference type="ARBA" id="ARBA00023136"/>
    </source>
</evidence>
<dbReference type="Pfam" id="PF00593">
    <property type="entry name" value="TonB_dep_Rec_b-barrel"/>
    <property type="match status" value="1"/>
</dbReference>
<dbReference type="RefSeq" id="WP_187474534.1">
    <property type="nucleotide sequence ID" value="NZ_CP060693.1"/>
</dbReference>
<comment type="subcellular location">
    <subcellularLocation>
        <location evidence="1 10">Cell outer membrane</location>
        <topology evidence="1 10">Multi-pass membrane protein</topology>
    </subcellularLocation>
</comment>
<protein>
    <submittedName>
        <fullName evidence="15">TonB-dependent receptor</fullName>
    </submittedName>
</protein>
<evidence type="ECO:0000256" key="10">
    <source>
        <dbReference type="PROSITE-ProRule" id="PRU01360"/>
    </source>
</evidence>
<keyword evidence="7 10" id="KW-0472">Membrane</keyword>
<evidence type="ECO:0000256" key="12">
    <source>
        <dbReference type="SAM" id="SignalP"/>
    </source>
</evidence>
<dbReference type="InterPro" id="IPR037066">
    <property type="entry name" value="Plug_dom_sf"/>
</dbReference>
<evidence type="ECO:0000313" key="16">
    <source>
        <dbReference type="Proteomes" id="UP000515842"/>
    </source>
</evidence>
<evidence type="ECO:0000256" key="5">
    <source>
        <dbReference type="ARBA" id="ARBA00022729"/>
    </source>
</evidence>
<keyword evidence="8 15" id="KW-0675">Receptor</keyword>
<dbReference type="PROSITE" id="PS01156">
    <property type="entry name" value="TONB_DEPENDENT_REC_2"/>
    <property type="match status" value="1"/>
</dbReference>
<keyword evidence="4 10" id="KW-0812">Transmembrane</keyword>
<dbReference type="SUPFAM" id="SSF56935">
    <property type="entry name" value="Porins"/>
    <property type="match status" value="1"/>
</dbReference>
<dbReference type="GO" id="GO:0044718">
    <property type="term" value="P:siderophore transmembrane transport"/>
    <property type="evidence" value="ECO:0007669"/>
    <property type="project" value="TreeGrafter"/>
</dbReference>
<keyword evidence="9 10" id="KW-0998">Cell outer membrane</keyword>
<feature type="domain" description="TonB-dependent receptor-like beta-barrel" evidence="13">
    <location>
        <begin position="179"/>
        <end position="632"/>
    </location>
</feature>
<dbReference type="Gene3D" id="2.40.170.20">
    <property type="entry name" value="TonB-dependent receptor, beta-barrel domain"/>
    <property type="match status" value="1"/>
</dbReference>
<sequence length="658" mass="74555">MVKKLSFVVATTLFAGTLFANETTNLGQIDIFENSNSDSRFKSNEISSEDMNLQEKNSVVDALNTISGITINNYGQRGEQSLSIRGFSPRHSPVFLDGIAINVPYDGYMDLSNFTTFNLDKIQVSKGLSSPLLGINTFSGAINLVTKKPTKELEGSISAGAFSGDGKKTYLNLGTNQSKYYIQASGSYMDRDYLPMSSNFNSNSNQNNDRRVNSYKTDKNINLKVGYTPNDTDEYAINYINQKTEKGMPYNIHSSELGANSYRQWPYSDKESFYFLSNTNFKYAYLKSRVFYDKFENSMHFYKNNKFQELRSEPTPYDANTKGISLELGQYDTQRNSLKLALHAKEDTQKELKTAKTDVMKIQYFSIGLEDTFRLTDDFRVIAGFSWDKDKVKEANNGSYNPSGTNSLARTKEFEHVSSNSFNPMLKFEYDIDESFSTYAGVAKKTRFASLKERYSFRLGNAIPNPDLKPEQAINYEIGANKVFENQGIKAVLFYADVKDYIQTDRVANPFGGGMTNQNNNIGKVKHMGYELEYFYSLNENLNLDANYTRLLAEDKEKKVDITDAPKHKVVLGATYRPIKALTTNVNMQYTSSRHTASNDRKKDTGGAAIWNAKVAYELVKGLTWDIGASNIFDKNYEYSYGYPEAGRVVYTNMTYKF</sequence>
<dbReference type="CDD" id="cd01347">
    <property type="entry name" value="ligand_gated_channel"/>
    <property type="match status" value="1"/>
</dbReference>
<dbReference type="Pfam" id="PF07715">
    <property type="entry name" value="Plug"/>
    <property type="match status" value="1"/>
</dbReference>
<dbReference type="InterPro" id="IPR000531">
    <property type="entry name" value="Beta-barrel_TonB"/>
</dbReference>
<evidence type="ECO:0000313" key="15">
    <source>
        <dbReference type="EMBL" id="QNM90183.1"/>
    </source>
</evidence>
<proteinExistence type="inferred from homology"/>
<name>A0A7G9LNI4_9BACT</name>
<dbReference type="PANTHER" id="PTHR30069:SF29">
    <property type="entry name" value="HEMOGLOBIN AND HEMOGLOBIN-HAPTOGLOBIN-BINDING PROTEIN 1-RELATED"/>
    <property type="match status" value="1"/>
</dbReference>
<dbReference type="Gene3D" id="2.170.130.10">
    <property type="entry name" value="TonB-dependent receptor, plug domain"/>
    <property type="match status" value="1"/>
</dbReference>
<dbReference type="PANTHER" id="PTHR30069">
    <property type="entry name" value="TONB-DEPENDENT OUTER MEMBRANE RECEPTOR"/>
    <property type="match status" value="1"/>
</dbReference>
<evidence type="ECO:0000256" key="9">
    <source>
        <dbReference type="ARBA" id="ARBA00023237"/>
    </source>
</evidence>
<dbReference type="InterPro" id="IPR010917">
    <property type="entry name" value="TonB_rcpt_CS"/>
</dbReference>
<feature type="domain" description="TonB-dependent receptor plug" evidence="14">
    <location>
        <begin position="41"/>
        <end position="141"/>
    </location>
</feature>
<dbReference type="PROSITE" id="PS52016">
    <property type="entry name" value="TONB_DEPENDENT_REC_3"/>
    <property type="match status" value="1"/>
</dbReference>
<evidence type="ECO:0000256" key="1">
    <source>
        <dbReference type="ARBA" id="ARBA00004571"/>
    </source>
</evidence>
<dbReference type="EMBL" id="CP060693">
    <property type="protein sequence ID" value="QNM90183.1"/>
    <property type="molecule type" value="Genomic_DNA"/>
</dbReference>
<keyword evidence="6 11" id="KW-0798">TonB box</keyword>
<accession>A0A7G9LNI4</accession>
<evidence type="ECO:0000259" key="14">
    <source>
        <dbReference type="Pfam" id="PF07715"/>
    </source>
</evidence>
<evidence type="ECO:0000256" key="3">
    <source>
        <dbReference type="ARBA" id="ARBA00022452"/>
    </source>
</evidence>
<evidence type="ECO:0000256" key="11">
    <source>
        <dbReference type="RuleBase" id="RU003357"/>
    </source>
</evidence>
<dbReference type="GO" id="GO:0009279">
    <property type="term" value="C:cell outer membrane"/>
    <property type="evidence" value="ECO:0007669"/>
    <property type="project" value="UniProtKB-SubCell"/>
</dbReference>
<evidence type="ECO:0000256" key="8">
    <source>
        <dbReference type="ARBA" id="ARBA00023170"/>
    </source>
</evidence>
<evidence type="ECO:0000256" key="4">
    <source>
        <dbReference type="ARBA" id="ARBA00022692"/>
    </source>
</evidence>
<dbReference type="InterPro" id="IPR039426">
    <property type="entry name" value="TonB-dep_rcpt-like"/>
</dbReference>
<dbReference type="InterPro" id="IPR012910">
    <property type="entry name" value="Plug_dom"/>
</dbReference>